<dbReference type="AlphaFoldDB" id="A0A383BF40"/>
<keyword evidence="3" id="KW-0067">ATP-binding</keyword>
<dbReference type="GO" id="GO:0005829">
    <property type="term" value="C:cytosol"/>
    <property type="evidence" value="ECO:0007669"/>
    <property type="project" value="TreeGrafter"/>
</dbReference>
<dbReference type="InterPro" id="IPR024909">
    <property type="entry name" value="Cys-tRNA/MSH_ligase"/>
</dbReference>
<dbReference type="SUPFAM" id="SSF52374">
    <property type="entry name" value="Nucleotidylyl transferase"/>
    <property type="match status" value="1"/>
</dbReference>
<evidence type="ECO:0000313" key="5">
    <source>
        <dbReference type="EMBL" id="SVE18433.1"/>
    </source>
</evidence>
<evidence type="ECO:0000256" key="3">
    <source>
        <dbReference type="ARBA" id="ARBA00022840"/>
    </source>
</evidence>
<dbReference type="InterPro" id="IPR032678">
    <property type="entry name" value="tRNA-synt_1_cat_dom"/>
</dbReference>
<dbReference type="PRINTS" id="PR00983">
    <property type="entry name" value="TRNASYNTHCYS"/>
</dbReference>
<protein>
    <recommendedName>
        <fullName evidence="4">tRNA synthetases class I catalytic domain-containing protein</fullName>
    </recommendedName>
</protein>
<name>A0A383BF40_9ZZZZ</name>
<dbReference type="EMBL" id="UINC01199825">
    <property type="protein sequence ID" value="SVE18433.1"/>
    <property type="molecule type" value="Genomic_DNA"/>
</dbReference>
<organism evidence="5">
    <name type="scientific">marine metagenome</name>
    <dbReference type="NCBI Taxonomy" id="408172"/>
    <lineage>
        <taxon>unclassified sequences</taxon>
        <taxon>metagenomes</taxon>
        <taxon>ecological metagenomes</taxon>
    </lineage>
</organism>
<evidence type="ECO:0000256" key="1">
    <source>
        <dbReference type="ARBA" id="ARBA00022598"/>
    </source>
</evidence>
<evidence type="ECO:0000259" key="4">
    <source>
        <dbReference type="Pfam" id="PF01406"/>
    </source>
</evidence>
<proteinExistence type="predicted"/>
<reference evidence="5" key="1">
    <citation type="submission" date="2018-05" db="EMBL/GenBank/DDBJ databases">
        <authorList>
            <person name="Lanie J.A."/>
            <person name="Ng W.-L."/>
            <person name="Kazmierczak K.M."/>
            <person name="Andrzejewski T.M."/>
            <person name="Davidsen T.M."/>
            <person name="Wayne K.J."/>
            <person name="Tettelin H."/>
            <person name="Glass J.I."/>
            <person name="Rusch D."/>
            <person name="Podicherti R."/>
            <person name="Tsui H.-C.T."/>
            <person name="Winkler M.E."/>
        </authorList>
    </citation>
    <scope>NUCLEOTIDE SEQUENCE</scope>
</reference>
<dbReference type="Gene3D" id="3.40.50.620">
    <property type="entry name" value="HUPs"/>
    <property type="match status" value="1"/>
</dbReference>
<keyword evidence="1" id="KW-0436">Ligase</keyword>
<feature type="domain" description="tRNA synthetases class I catalytic" evidence="4">
    <location>
        <begin position="16"/>
        <end position="169"/>
    </location>
</feature>
<accession>A0A383BF40</accession>
<evidence type="ECO:0000256" key="2">
    <source>
        <dbReference type="ARBA" id="ARBA00022741"/>
    </source>
</evidence>
<dbReference type="PANTHER" id="PTHR10890:SF3">
    <property type="entry name" value="CYSTEINE--TRNA LIGASE, CYTOPLASMIC"/>
    <property type="match status" value="1"/>
</dbReference>
<dbReference type="GO" id="GO:0005524">
    <property type="term" value="F:ATP binding"/>
    <property type="evidence" value="ECO:0007669"/>
    <property type="project" value="UniProtKB-KW"/>
</dbReference>
<keyword evidence="2" id="KW-0547">Nucleotide-binding</keyword>
<dbReference type="PANTHER" id="PTHR10890">
    <property type="entry name" value="CYSTEINYL-TRNA SYNTHETASE"/>
    <property type="match status" value="1"/>
</dbReference>
<feature type="non-terminal residue" evidence="5">
    <location>
        <position position="173"/>
    </location>
</feature>
<dbReference type="GO" id="GO:0004817">
    <property type="term" value="F:cysteine-tRNA ligase activity"/>
    <property type="evidence" value="ECO:0007669"/>
    <property type="project" value="TreeGrafter"/>
</dbReference>
<dbReference type="InterPro" id="IPR014729">
    <property type="entry name" value="Rossmann-like_a/b/a_fold"/>
</dbReference>
<dbReference type="GO" id="GO:0006423">
    <property type="term" value="P:cysteinyl-tRNA aminoacylation"/>
    <property type="evidence" value="ECO:0007669"/>
    <property type="project" value="TreeGrafter"/>
</dbReference>
<gene>
    <name evidence="5" type="ORF">METZ01_LOCUS471287</name>
</gene>
<sequence>MTLHLYNSLGRTKSKFVPLNSSDVKVYVCGPTVYSDIHIGNARPIIVFDVLFRLLRYFFPHVTYVRNITDVDDKILARAKELGEPIDVLTARTVHQFHQDIGQLGALEPDFEPRATQHISQMVQMIMQLVDRGFAYVAEQHVLFHVPSAPDYGLLSGRSRDEMIAGARVEPAP</sequence>
<dbReference type="Pfam" id="PF01406">
    <property type="entry name" value="tRNA-synt_1e"/>
    <property type="match status" value="1"/>
</dbReference>